<dbReference type="SMART" id="SM00382">
    <property type="entry name" value="AAA"/>
    <property type="match status" value="2"/>
</dbReference>
<feature type="domain" description="ABC transmembrane type-1" evidence="12">
    <location>
        <begin position="775"/>
        <end position="1051"/>
    </location>
</feature>
<dbReference type="PROSITE" id="PS50929">
    <property type="entry name" value="ABC_TM1F"/>
    <property type="match status" value="2"/>
</dbReference>
<feature type="transmembrane region" description="Helical" evidence="10">
    <location>
        <begin position="768"/>
        <end position="791"/>
    </location>
</feature>
<evidence type="ECO:0000256" key="1">
    <source>
        <dbReference type="ARBA" id="ARBA00004141"/>
    </source>
</evidence>
<dbReference type="Gene3D" id="1.20.1560.10">
    <property type="entry name" value="ABC transporter type 1, transmembrane domain"/>
    <property type="match status" value="2"/>
</dbReference>
<evidence type="ECO:0000256" key="4">
    <source>
        <dbReference type="ARBA" id="ARBA00022692"/>
    </source>
</evidence>
<feature type="compositionally biased region" description="Low complexity" evidence="9">
    <location>
        <begin position="481"/>
        <end position="491"/>
    </location>
</feature>
<gene>
    <name evidence="13" type="ORF">BG006_004974</name>
</gene>
<dbReference type="FunFam" id="3.40.50.300:FF:000163">
    <property type="entry name" value="Multidrug resistance-associated protein member 4"/>
    <property type="match status" value="1"/>
</dbReference>
<accession>A0A9P5SQ27</accession>
<evidence type="ECO:0000259" key="12">
    <source>
        <dbReference type="PROSITE" id="PS50929"/>
    </source>
</evidence>
<dbReference type="FunFam" id="1.20.1560.10:FF:000006">
    <property type="entry name" value="ATP-binding cassette, sub-family C (CFTR/MRP), member 9"/>
    <property type="match status" value="1"/>
</dbReference>
<dbReference type="InterPro" id="IPR027417">
    <property type="entry name" value="P-loop_NTPase"/>
</dbReference>
<dbReference type="GO" id="GO:0016887">
    <property type="term" value="F:ATP hydrolysis activity"/>
    <property type="evidence" value="ECO:0007669"/>
    <property type="project" value="InterPro"/>
</dbReference>
<feature type="compositionally biased region" description="Basic and acidic residues" evidence="9">
    <location>
        <begin position="1"/>
        <end position="18"/>
    </location>
</feature>
<feature type="region of interest" description="Disordered" evidence="9">
    <location>
        <begin position="466"/>
        <end position="495"/>
    </location>
</feature>
<feature type="domain" description="ABC transporter" evidence="11">
    <location>
        <begin position="1089"/>
        <end position="1323"/>
    </location>
</feature>
<evidence type="ECO:0000256" key="9">
    <source>
        <dbReference type="SAM" id="MobiDB-lite"/>
    </source>
</evidence>
<dbReference type="CDD" id="cd18597">
    <property type="entry name" value="ABC_6TM_YOR1_D1_like"/>
    <property type="match status" value="1"/>
</dbReference>
<feature type="transmembrane region" description="Helical" evidence="10">
    <location>
        <begin position="906"/>
        <end position="928"/>
    </location>
</feature>
<dbReference type="PANTHER" id="PTHR24223">
    <property type="entry name" value="ATP-BINDING CASSETTE SUB-FAMILY C"/>
    <property type="match status" value="1"/>
</dbReference>
<dbReference type="SUPFAM" id="SSF52540">
    <property type="entry name" value="P-loop containing nucleoside triphosphate hydrolases"/>
    <property type="match status" value="2"/>
</dbReference>
<comment type="caution">
    <text evidence="13">The sequence shown here is derived from an EMBL/GenBank/DDBJ whole genome shotgun (WGS) entry which is preliminary data.</text>
</comment>
<evidence type="ECO:0000313" key="13">
    <source>
        <dbReference type="EMBL" id="KAF9332160.1"/>
    </source>
</evidence>
<evidence type="ECO:0000313" key="14">
    <source>
        <dbReference type="Proteomes" id="UP000696485"/>
    </source>
</evidence>
<comment type="subcellular location">
    <subcellularLocation>
        <location evidence="1">Membrane</location>
        <topology evidence="1">Multi-pass membrane protein</topology>
    </subcellularLocation>
</comment>
<feature type="domain" description="ABC transporter" evidence="11">
    <location>
        <begin position="480"/>
        <end position="700"/>
    </location>
</feature>
<keyword evidence="14" id="KW-1185">Reference proteome</keyword>
<evidence type="ECO:0000256" key="2">
    <source>
        <dbReference type="ARBA" id="ARBA00009726"/>
    </source>
</evidence>
<comment type="similarity">
    <text evidence="2">Belongs to the ABC transporter superfamily. ABCC family. Conjugate transporter (TC 3.A.1.208) subfamily.</text>
</comment>
<dbReference type="CDD" id="cd03250">
    <property type="entry name" value="ABCC_MRP_domain1"/>
    <property type="match status" value="1"/>
</dbReference>
<dbReference type="CDD" id="cd18606">
    <property type="entry name" value="ABC_6TM_YOR1_D2_like"/>
    <property type="match status" value="1"/>
</dbReference>
<dbReference type="GO" id="GO:0140359">
    <property type="term" value="F:ABC-type transporter activity"/>
    <property type="evidence" value="ECO:0007669"/>
    <property type="project" value="InterPro"/>
</dbReference>
<keyword evidence="3" id="KW-0813">Transport</keyword>
<proteinExistence type="inferred from homology"/>
<dbReference type="PROSITE" id="PS50893">
    <property type="entry name" value="ABC_TRANSPORTER_2"/>
    <property type="match status" value="2"/>
</dbReference>
<dbReference type="Gene3D" id="3.40.50.300">
    <property type="entry name" value="P-loop containing nucleotide triphosphate hydrolases"/>
    <property type="match status" value="2"/>
</dbReference>
<keyword evidence="7 10" id="KW-1133">Transmembrane helix</keyword>
<evidence type="ECO:0000259" key="11">
    <source>
        <dbReference type="PROSITE" id="PS50893"/>
    </source>
</evidence>
<protein>
    <recommendedName>
        <fullName evidence="15">P-loop containing nucleoside triphosphate hydrolase protein</fullName>
    </recommendedName>
</protein>
<dbReference type="FunFam" id="1.20.1560.10:FF:000010">
    <property type="entry name" value="Multidrug resistance-associated ABC transporter"/>
    <property type="match status" value="1"/>
</dbReference>
<dbReference type="FunFam" id="3.40.50.300:FF:000997">
    <property type="entry name" value="Multidrug resistance-associated protein 1"/>
    <property type="match status" value="1"/>
</dbReference>
<evidence type="ECO:0000256" key="10">
    <source>
        <dbReference type="SAM" id="Phobius"/>
    </source>
</evidence>
<feature type="transmembrane region" description="Helical" evidence="10">
    <location>
        <begin position="811"/>
        <end position="837"/>
    </location>
</feature>
<evidence type="ECO:0000256" key="5">
    <source>
        <dbReference type="ARBA" id="ARBA00022741"/>
    </source>
</evidence>
<name>A0A9P5SQ27_9FUNG</name>
<dbReference type="EMBL" id="JAAAUY010000278">
    <property type="protein sequence ID" value="KAF9332160.1"/>
    <property type="molecule type" value="Genomic_DNA"/>
</dbReference>
<dbReference type="InterPro" id="IPR036640">
    <property type="entry name" value="ABC1_TM_sf"/>
</dbReference>
<feature type="transmembrane region" description="Helical" evidence="10">
    <location>
        <begin position="356"/>
        <end position="379"/>
    </location>
</feature>
<dbReference type="SUPFAM" id="SSF90123">
    <property type="entry name" value="ABC transporter transmembrane region"/>
    <property type="match status" value="2"/>
</dbReference>
<keyword evidence="5" id="KW-0547">Nucleotide-binding</keyword>
<dbReference type="InterPro" id="IPR050173">
    <property type="entry name" value="ABC_transporter_C-like"/>
</dbReference>
<evidence type="ECO:0000256" key="6">
    <source>
        <dbReference type="ARBA" id="ARBA00022840"/>
    </source>
</evidence>
<evidence type="ECO:0000256" key="7">
    <source>
        <dbReference type="ARBA" id="ARBA00022989"/>
    </source>
</evidence>
<dbReference type="CDD" id="cd03244">
    <property type="entry name" value="ABCC_MRP_domain2"/>
    <property type="match status" value="1"/>
</dbReference>
<reference evidence="13" key="1">
    <citation type="journal article" date="2020" name="Fungal Divers.">
        <title>Resolving the Mortierellaceae phylogeny through synthesis of multi-gene phylogenetics and phylogenomics.</title>
        <authorList>
            <person name="Vandepol N."/>
            <person name="Liber J."/>
            <person name="Desiro A."/>
            <person name="Na H."/>
            <person name="Kennedy M."/>
            <person name="Barry K."/>
            <person name="Grigoriev I.V."/>
            <person name="Miller A.N."/>
            <person name="O'Donnell K."/>
            <person name="Stajich J.E."/>
            <person name="Bonito G."/>
        </authorList>
    </citation>
    <scope>NUCLEOTIDE SEQUENCE</scope>
    <source>
        <strain evidence="13">NVP1</strain>
    </source>
</reference>
<dbReference type="GO" id="GO:0016020">
    <property type="term" value="C:membrane"/>
    <property type="evidence" value="ECO:0007669"/>
    <property type="project" value="UniProtKB-SubCell"/>
</dbReference>
<dbReference type="GO" id="GO:0005524">
    <property type="term" value="F:ATP binding"/>
    <property type="evidence" value="ECO:0007669"/>
    <property type="project" value="UniProtKB-KW"/>
</dbReference>
<evidence type="ECO:0008006" key="15">
    <source>
        <dbReference type="Google" id="ProtNLM"/>
    </source>
</evidence>
<evidence type="ECO:0000256" key="3">
    <source>
        <dbReference type="ARBA" id="ARBA00022448"/>
    </source>
</evidence>
<dbReference type="InterPro" id="IPR003439">
    <property type="entry name" value="ABC_transporter-like_ATP-bd"/>
</dbReference>
<dbReference type="InterPro" id="IPR011527">
    <property type="entry name" value="ABC1_TM_dom"/>
</dbReference>
<feature type="compositionally biased region" description="Basic and acidic residues" evidence="9">
    <location>
        <begin position="705"/>
        <end position="722"/>
    </location>
</feature>
<dbReference type="Pfam" id="PF00005">
    <property type="entry name" value="ABC_tran"/>
    <property type="match status" value="2"/>
</dbReference>
<feature type="transmembrane region" description="Helical" evidence="10">
    <location>
        <begin position="399"/>
        <end position="419"/>
    </location>
</feature>
<feature type="transmembrane region" description="Helical" evidence="10">
    <location>
        <begin position="880"/>
        <end position="900"/>
    </location>
</feature>
<feature type="domain" description="ABC transmembrane type-1" evidence="12">
    <location>
        <begin position="137"/>
        <end position="414"/>
    </location>
</feature>
<sequence length="1339" mass="148074">MAPQDDRTSATEQGHVDAEAQVQDAQQHQDMSKGQNTDISHKEGPISPEVNANILSLWTMWWINGLFRTGYRRQIQEDDLYQLLAQRKAHVLGGLLLSNWDAEKAHTKTKNRTPSLLRALVKSFWRRYLPGYICLEIGDVGQTVSPMIMQLLIQFIQESQTQSLPPPASRGYAMVIAIFVIVNTQNFLYQRWNLGSLRTGLYIRTALTDLVFRKATMLSAQIHLLYPDGAIINLMSTDISRIDSAMMPMLIAISAPIYILVVIGLLIRLMGPSALLGAAILMASNPLQAWGVTRLGPVRKKASQSTDQRISLSTEVLQGVKVIKFFAWEPSFLKKLADIREQELSHVKHILRTRGLITATASAVPVFAAALSFVLYAALGHDLAPDVVFPALAYYATMRVPIAILPNCFSAAVDTYVAIRRIQKYLLSEDDTSTADTPLDPAAPDALLIRDADFVWASVPVETRPDALKDTKKPREAQTASEESSSTSSETPPYLRNVNLQIPRGALVAVVGPVGSGKSLLLQAMVGNMTRSRGTVVRGTTVSYASQTPWIQNASIRENVLFDTEFDPKRYWGVIRACCLEQDLAAFPDSDLTEIGERGVNLSGGQKARLSLARSVYFNAGTVVMDDPLSAVDAHVGKRIWKQCVLGELKDRTRVIATHQLHVLPDVDTVICMKDGVISEMGSYSELMDKKGEFSELMAQYGGVDRKSSTSAADNRRSRESDESGVASTDDETQDISKKQAPAQKLMTIEERETGAVSTKVYAEYFKMVGWGLWITVVILYVVQQVFGVMMNYWLSLWSGNKLNLSITTNILVYVAFAVAQFIVIAIASQLLAIAVIRTTREMHSQAFDRVLHAPLSFFDTTPMGRILNRFSKDVDALDNILWMTLNDIFYTLLAVLASVTLTLIYFPWLIIAILPMTGAYYFLSLYYRATSRELKRLDATLRSHLFAHFSESLTGMGTLKAYGRAKHAILVNQAKLDLSNRPYYLFQVGSRWIAFRVNVFGSCLVLMAGMFVVGTRFAISAASAGLVLSYLTRTAGDMNWVVQCIATLENNMNSVERLVHYVKNLPHEPSAENPDATPEPSWPNGGTVAFRDVTMRYRPELDPVLRNISFEIHAGHRVGVVGRTGAGKSSLIQALFLLCKLDAGQIVLDGVDTSSIGTADLRSHIGIIPQDPVLFHGSFRYNLDPLERHTEQELWAVLETSDLKSYVQAQEGGLDAMVAAQGENLSVGQRQLVCLSRALLAKSKIVVLDEATASVDMATDALIQKAIRVDFAASTVLTVAHRINTIIDYDRILVMHEGQVAEYDTPRNLLRDPYSAFSSLVNETGDQNATHLRTLAGL</sequence>
<evidence type="ECO:0000256" key="8">
    <source>
        <dbReference type="ARBA" id="ARBA00023136"/>
    </source>
</evidence>
<feature type="transmembrane region" description="Helical" evidence="10">
    <location>
        <begin position="994"/>
        <end position="1014"/>
    </location>
</feature>
<dbReference type="PANTHER" id="PTHR24223:SF456">
    <property type="entry name" value="MULTIDRUG RESISTANCE-ASSOCIATED PROTEIN LETHAL(2)03659"/>
    <property type="match status" value="1"/>
</dbReference>
<keyword evidence="6" id="KW-0067">ATP-binding</keyword>
<feature type="compositionally biased region" description="Low complexity" evidence="9">
    <location>
        <begin position="19"/>
        <end position="29"/>
    </location>
</feature>
<dbReference type="InterPro" id="IPR017871">
    <property type="entry name" value="ABC_transporter-like_CS"/>
</dbReference>
<dbReference type="Proteomes" id="UP000696485">
    <property type="component" value="Unassembled WGS sequence"/>
</dbReference>
<organism evidence="13 14">
    <name type="scientific">Podila minutissima</name>
    <dbReference type="NCBI Taxonomy" id="64525"/>
    <lineage>
        <taxon>Eukaryota</taxon>
        <taxon>Fungi</taxon>
        <taxon>Fungi incertae sedis</taxon>
        <taxon>Mucoromycota</taxon>
        <taxon>Mortierellomycotina</taxon>
        <taxon>Mortierellomycetes</taxon>
        <taxon>Mortierellales</taxon>
        <taxon>Mortierellaceae</taxon>
        <taxon>Podila</taxon>
    </lineage>
</organism>
<feature type="region of interest" description="Disordered" evidence="9">
    <location>
        <begin position="705"/>
        <end position="742"/>
    </location>
</feature>
<feature type="compositionally biased region" description="Basic and acidic residues" evidence="9">
    <location>
        <begin position="466"/>
        <end position="476"/>
    </location>
</feature>
<keyword evidence="8 10" id="KW-0472">Membrane</keyword>
<dbReference type="PROSITE" id="PS00211">
    <property type="entry name" value="ABC_TRANSPORTER_1"/>
    <property type="match status" value="2"/>
</dbReference>
<feature type="region of interest" description="Disordered" evidence="9">
    <location>
        <begin position="1"/>
        <end position="45"/>
    </location>
</feature>
<keyword evidence="4 10" id="KW-0812">Transmembrane</keyword>
<dbReference type="Pfam" id="PF00664">
    <property type="entry name" value="ABC_membrane"/>
    <property type="match status" value="2"/>
</dbReference>
<dbReference type="InterPro" id="IPR003593">
    <property type="entry name" value="AAA+_ATPase"/>
</dbReference>
<feature type="transmembrane region" description="Helical" evidence="10">
    <location>
        <begin position="245"/>
        <end position="267"/>
    </location>
</feature>